<sequence length="767" mass="86139">MDDALPSYETAITKDHWKIVARYIPSRDLCNAALVCQKWHEIFAPQLWGNPASHFGAQNDTVYVALVRFKRTLSWARLYVRQLTHTLHLPPAHAEIYGGPHTDWLRDVLERLPRLQSLIVNGLPFFDHASLLTLRYPSLSRRSLQGDIFPVYGLRLLDASNCPNATSMGLEEALLHLPDLISLDLSRTIAAKNSAVFGTLRLLPNLRVLKLRGLGLKDNDFTSIAISIGTRVRSLDVRDNLLTDSSARMLLDHCVKDASPVLSTQRYTPLIPVQGNWPLESDDYIGSENLEQHLRTKLTRGFVGRLAIEDAHDVGITHLYVSNNQMTVEGVSGLIRSKRLQVLDIGTLSQAFRRPESLSMEEHEDDFMMPGVEKLTQVLAECASERMVYLRINYAVVMEEAPAPPTSPQRTEMEGDLAVYRQEGAHELESTKPPVPELDAGETAVFELPGDTMLPQELHGDSPRSGDTNTSGSVPSGDNVSEPEISPITSRAPMIEVTNEGPQGSIYSHRTSTYYIEDRRSRLELRQSREYCLHPGMLPKMHTLVLTDVPTKTDRPEVIHRLIQFIKDCAEEHEMAKLRARFTYVLPPGRTRVVAEREYARSLFALRRIILEMAPPPQPLKKISTSWRRYPTKSSTEDGDTEAFWDAATHDFSFFGDEECGLPDHEPGRRLPLAAMSGLIVASPPPKMPTRQPENQGVPKLDIISGLSTFRKDRKAAFQTALEQGEIDPTIEGYWPGDITVVRQPAGQPSGAVDYYGNRFELGYRYR</sequence>
<dbReference type="InterPro" id="IPR032675">
    <property type="entry name" value="LRR_dom_sf"/>
</dbReference>
<accession>A0A8E2JW20</accession>
<reference evidence="3 4" key="1">
    <citation type="journal article" date="2016" name="Nat. Commun.">
        <title>Ectomycorrhizal ecology is imprinted in the genome of the dominant symbiotic fungus Cenococcum geophilum.</title>
        <authorList>
            <consortium name="DOE Joint Genome Institute"/>
            <person name="Peter M."/>
            <person name="Kohler A."/>
            <person name="Ohm R.A."/>
            <person name="Kuo A."/>
            <person name="Krutzmann J."/>
            <person name="Morin E."/>
            <person name="Arend M."/>
            <person name="Barry K.W."/>
            <person name="Binder M."/>
            <person name="Choi C."/>
            <person name="Clum A."/>
            <person name="Copeland A."/>
            <person name="Grisel N."/>
            <person name="Haridas S."/>
            <person name="Kipfer T."/>
            <person name="LaButti K."/>
            <person name="Lindquist E."/>
            <person name="Lipzen A."/>
            <person name="Maire R."/>
            <person name="Meier B."/>
            <person name="Mihaltcheva S."/>
            <person name="Molinier V."/>
            <person name="Murat C."/>
            <person name="Poggeler S."/>
            <person name="Quandt C.A."/>
            <person name="Sperisen C."/>
            <person name="Tritt A."/>
            <person name="Tisserant E."/>
            <person name="Crous P.W."/>
            <person name="Henrissat B."/>
            <person name="Nehls U."/>
            <person name="Egli S."/>
            <person name="Spatafora J.W."/>
            <person name="Grigoriev I.V."/>
            <person name="Martin F.M."/>
        </authorList>
    </citation>
    <scope>NUCLEOTIDE SEQUENCE [LARGE SCALE GENOMIC DNA]</scope>
    <source>
        <strain evidence="3 4">CBS 207.34</strain>
    </source>
</reference>
<dbReference type="InterPro" id="IPR001810">
    <property type="entry name" value="F-box_dom"/>
</dbReference>
<feature type="domain" description="F-box" evidence="2">
    <location>
        <begin position="22"/>
        <end position="50"/>
    </location>
</feature>
<gene>
    <name evidence="3" type="ORF">AOQ84DRAFT_313335</name>
</gene>
<proteinExistence type="predicted"/>
<dbReference type="Gene3D" id="3.80.10.10">
    <property type="entry name" value="Ribonuclease Inhibitor"/>
    <property type="match status" value="1"/>
</dbReference>
<dbReference type="AlphaFoldDB" id="A0A8E2JW20"/>
<dbReference type="InterPro" id="IPR036047">
    <property type="entry name" value="F-box-like_dom_sf"/>
</dbReference>
<dbReference type="Pfam" id="PF12937">
    <property type="entry name" value="F-box-like"/>
    <property type="match status" value="1"/>
</dbReference>
<evidence type="ECO:0000259" key="2">
    <source>
        <dbReference type="Pfam" id="PF12937"/>
    </source>
</evidence>
<keyword evidence="4" id="KW-1185">Reference proteome</keyword>
<evidence type="ECO:0000256" key="1">
    <source>
        <dbReference type="SAM" id="MobiDB-lite"/>
    </source>
</evidence>
<dbReference type="SUPFAM" id="SSF81383">
    <property type="entry name" value="F-box domain"/>
    <property type="match status" value="1"/>
</dbReference>
<dbReference type="EMBL" id="KV748991">
    <property type="protein sequence ID" value="OCL11780.1"/>
    <property type="molecule type" value="Genomic_DNA"/>
</dbReference>
<protein>
    <recommendedName>
        <fullName evidence="2">F-box domain-containing protein</fullName>
    </recommendedName>
</protein>
<name>A0A8E2JW20_9PEZI</name>
<dbReference type="Proteomes" id="UP000250140">
    <property type="component" value="Unassembled WGS sequence"/>
</dbReference>
<dbReference type="SUPFAM" id="SSF52047">
    <property type="entry name" value="RNI-like"/>
    <property type="match status" value="1"/>
</dbReference>
<evidence type="ECO:0000313" key="3">
    <source>
        <dbReference type="EMBL" id="OCL11780.1"/>
    </source>
</evidence>
<feature type="compositionally biased region" description="Polar residues" evidence="1">
    <location>
        <begin position="465"/>
        <end position="479"/>
    </location>
</feature>
<evidence type="ECO:0000313" key="4">
    <source>
        <dbReference type="Proteomes" id="UP000250140"/>
    </source>
</evidence>
<feature type="region of interest" description="Disordered" evidence="1">
    <location>
        <begin position="453"/>
        <end position="488"/>
    </location>
</feature>
<dbReference type="OrthoDB" id="408631at2759"/>
<organism evidence="3 4">
    <name type="scientific">Glonium stellatum</name>
    <dbReference type="NCBI Taxonomy" id="574774"/>
    <lineage>
        <taxon>Eukaryota</taxon>
        <taxon>Fungi</taxon>
        <taxon>Dikarya</taxon>
        <taxon>Ascomycota</taxon>
        <taxon>Pezizomycotina</taxon>
        <taxon>Dothideomycetes</taxon>
        <taxon>Pleosporomycetidae</taxon>
        <taxon>Gloniales</taxon>
        <taxon>Gloniaceae</taxon>
        <taxon>Glonium</taxon>
    </lineage>
</organism>